<gene>
    <name evidence="1" type="ORF">Tci_525731</name>
</gene>
<sequence>MVLLPSGFLTPLHPDIIDMINDQDIEHMISPTRPPDYPLISYLSGRGIKSLKSESVPKQPNEMAPKRTSTSVALAMTHATIRKLVADSVAVALEAQAATMENTDNTYRNTEQRETLVARKCSYKELFNFKGKVTTLKPQTLEEAITITQMLMDQGRPPDQELQKQRASHWKQLTTSVSDLSCLRREKELQKSVPENKQQCPWEGIRVGKQECPLRPKRSH</sequence>
<name>A0A699ICC5_TANCI</name>
<dbReference type="EMBL" id="BKCJ010291078">
    <property type="protein sequence ID" value="GEZ53758.1"/>
    <property type="molecule type" value="Genomic_DNA"/>
</dbReference>
<protein>
    <recommendedName>
        <fullName evidence="2">Reverse transcriptase domain-containing protein</fullName>
    </recommendedName>
</protein>
<proteinExistence type="predicted"/>
<dbReference type="AlphaFoldDB" id="A0A699ICC5"/>
<organism evidence="1">
    <name type="scientific">Tanacetum cinerariifolium</name>
    <name type="common">Dalmatian daisy</name>
    <name type="synonym">Chrysanthemum cinerariifolium</name>
    <dbReference type="NCBI Taxonomy" id="118510"/>
    <lineage>
        <taxon>Eukaryota</taxon>
        <taxon>Viridiplantae</taxon>
        <taxon>Streptophyta</taxon>
        <taxon>Embryophyta</taxon>
        <taxon>Tracheophyta</taxon>
        <taxon>Spermatophyta</taxon>
        <taxon>Magnoliopsida</taxon>
        <taxon>eudicotyledons</taxon>
        <taxon>Gunneridae</taxon>
        <taxon>Pentapetalae</taxon>
        <taxon>asterids</taxon>
        <taxon>campanulids</taxon>
        <taxon>Asterales</taxon>
        <taxon>Asteraceae</taxon>
        <taxon>Asteroideae</taxon>
        <taxon>Anthemideae</taxon>
        <taxon>Anthemidinae</taxon>
        <taxon>Tanacetum</taxon>
    </lineage>
</organism>
<evidence type="ECO:0000313" key="1">
    <source>
        <dbReference type="EMBL" id="GEZ53758.1"/>
    </source>
</evidence>
<accession>A0A699ICC5</accession>
<feature type="non-terminal residue" evidence="1">
    <location>
        <position position="220"/>
    </location>
</feature>
<comment type="caution">
    <text evidence="1">The sequence shown here is derived from an EMBL/GenBank/DDBJ whole genome shotgun (WGS) entry which is preliminary data.</text>
</comment>
<reference evidence="1" key="1">
    <citation type="journal article" date="2019" name="Sci. Rep.">
        <title>Draft genome of Tanacetum cinerariifolium, the natural source of mosquito coil.</title>
        <authorList>
            <person name="Yamashiro T."/>
            <person name="Shiraishi A."/>
            <person name="Satake H."/>
            <person name="Nakayama K."/>
        </authorList>
    </citation>
    <scope>NUCLEOTIDE SEQUENCE</scope>
</reference>
<evidence type="ECO:0008006" key="2">
    <source>
        <dbReference type="Google" id="ProtNLM"/>
    </source>
</evidence>